<evidence type="ECO:0000256" key="2">
    <source>
        <dbReference type="ARBA" id="ARBA00022448"/>
    </source>
</evidence>
<dbReference type="Pfam" id="PF00496">
    <property type="entry name" value="SBP_bac_5"/>
    <property type="match status" value="1"/>
</dbReference>
<dbReference type="GO" id="GO:1904680">
    <property type="term" value="F:peptide transmembrane transporter activity"/>
    <property type="evidence" value="ECO:0007669"/>
    <property type="project" value="TreeGrafter"/>
</dbReference>
<dbReference type="InterPro" id="IPR039424">
    <property type="entry name" value="SBP_5"/>
</dbReference>
<evidence type="ECO:0000313" key="7">
    <source>
        <dbReference type="Proteomes" id="UP000283805"/>
    </source>
</evidence>
<reference evidence="6 7" key="1">
    <citation type="submission" date="2018-09" db="EMBL/GenBank/DDBJ databases">
        <title>Genomic Encyclopedia of Archaeal and Bacterial Type Strains, Phase II (KMG-II): from individual species to whole genera.</title>
        <authorList>
            <person name="Goeker M."/>
        </authorList>
    </citation>
    <scope>NUCLEOTIDE SEQUENCE [LARGE SCALE GENOMIC DNA]</scope>
    <source>
        <strain evidence="6 7">DSM 13151</strain>
    </source>
</reference>
<dbReference type="OrthoDB" id="194307at2157"/>
<dbReference type="EMBL" id="RAPO01000001">
    <property type="protein sequence ID" value="RKD97499.1"/>
    <property type="molecule type" value="Genomic_DNA"/>
</dbReference>
<protein>
    <submittedName>
        <fullName evidence="6">Peptide/nickel transport system substrate-binding protein</fullName>
    </submittedName>
</protein>
<feature type="domain" description="Solute-binding protein family 5" evidence="5">
    <location>
        <begin position="319"/>
        <end position="643"/>
    </location>
</feature>
<dbReference type="SUPFAM" id="SSF53850">
    <property type="entry name" value="Periplasmic binding protein-like II"/>
    <property type="match status" value="2"/>
</dbReference>
<comment type="caution">
    <text evidence="6">The sequence shown here is derived from an EMBL/GenBank/DDBJ whole genome shotgun (WGS) entry which is preliminary data.</text>
</comment>
<keyword evidence="2" id="KW-0813">Transport</keyword>
<dbReference type="Proteomes" id="UP000283805">
    <property type="component" value="Unassembled WGS sequence"/>
</dbReference>
<evidence type="ECO:0000256" key="3">
    <source>
        <dbReference type="ARBA" id="ARBA00022729"/>
    </source>
</evidence>
<evidence type="ECO:0000256" key="4">
    <source>
        <dbReference type="SAM" id="MobiDB-lite"/>
    </source>
</evidence>
<evidence type="ECO:0000256" key="1">
    <source>
        <dbReference type="ARBA" id="ARBA00005695"/>
    </source>
</evidence>
<dbReference type="CDD" id="cd00995">
    <property type="entry name" value="PBP2_NikA_DppA_OppA_like"/>
    <property type="match status" value="1"/>
</dbReference>
<feature type="compositionally biased region" description="Acidic residues" evidence="4">
    <location>
        <begin position="287"/>
        <end position="312"/>
    </location>
</feature>
<keyword evidence="3" id="KW-0732">Signal</keyword>
<gene>
    <name evidence="6" type="ORF">ATJ93_0487</name>
</gene>
<name>A0A419WPW5_9EURY</name>
<evidence type="ECO:0000313" key="6">
    <source>
        <dbReference type="EMBL" id="RKD97499.1"/>
    </source>
</evidence>
<dbReference type="GO" id="GO:0015833">
    <property type="term" value="P:peptide transport"/>
    <property type="evidence" value="ECO:0007669"/>
    <property type="project" value="TreeGrafter"/>
</dbReference>
<dbReference type="Gene3D" id="3.10.105.10">
    <property type="entry name" value="Dipeptide-binding Protein, Domain 3"/>
    <property type="match status" value="2"/>
</dbReference>
<accession>A0A419WPW5</accession>
<dbReference type="PANTHER" id="PTHR30290:SF9">
    <property type="entry name" value="OLIGOPEPTIDE-BINDING PROTEIN APPA"/>
    <property type="match status" value="1"/>
</dbReference>
<dbReference type="PANTHER" id="PTHR30290">
    <property type="entry name" value="PERIPLASMIC BINDING COMPONENT OF ABC TRANSPORTER"/>
    <property type="match status" value="1"/>
</dbReference>
<dbReference type="Gene3D" id="3.40.190.10">
    <property type="entry name" value="Periplasmic binding protein-like II"/>
    <property type="match status" value="1"/>
</dbReference>
<comment type="similarity">
    <text evidence="1">Belongs to the bacterial solute-binding protein 5 family.</text>
</comment>
<dbReference type="InterPro" id="IPR000914">
    <property type="entry name" value="SBP_5_dom"/>
</dbReference>
<dbReference type="RefSeq" id="WP_120243032.1">
    <property type="nucleotide sequence ID" value="NZ_RAPO01000001.1"/>
</dbReference>
<dbReference type="AlphaFoldDB" id="A0A419WPW5"/>
<organism evidence="6 7">
    <name type="scientific">Halopiger aswanensis</name>
    <dbReference type="NCBI Taxonomy" id="148449"/>
    <lineage>
        <taxon>Archaea</taxon>
        <taxon>Methanobacteriati</taxon>
        <taxon>Methanobacteriota</taxon>
        <taxon>Stenosarchaea group</taxon>
        <taxon>Halobacteria</taxon>
        <taxon>Halobacteriales</taxon>
        <taxon>Natrialbaceae</taxon>
        <taxon>Halopiger</taxon>
    </lineage>
</organism>
<evidence type="ECO:0000259" key="5">
    <source>
        <dbReference type="Pfam" id="PF00496"/>
    </source>
</evidence>
<keyword evidence="7" id="KW-1185">Reference proteome</keyword>
<feature type="region of interest" description="Disordered" evidence="4">
    <location>
        <begin position="283"/>
        <end position="319"/>
    </location>
</feature>
<proteinExistence type="inferred from homology"/>
<sequence>MTGSEVPDDDDGGRDGSRVSRRAMLAAAGTGAAVSTSGCIRRVRSIVNREDVDPLSLTITTLPADGDRESIQLAREIAAALETVGIDVSIEMRSNEEFLRAILINQEFDVYVGRHPGDTDPSYLYEALHSRYADERGWQNPFGYANLAFDEFLEAQRAAEGDDRQAAVQDTLEALAVEQPFVPLCVPDEYRLVRTDRFTGWGDGHPASQLGYLGLERGPALESADGAAGEAAAADGDEPTALRAAHVDARPSQNLNPLSAEYRNRGTIIDLLYDSLAVTPVSSTDFDGADLEDDDETSADTEDDGAASDTDEATPTTDLEPWLAADWEWDEAGETMTVELRENCRFHDDEPLTADDIRFTYRFLADTGLGELEVDAPSPLYQGRVDAVESVDRLDEYRLEITVDASRAVGERALTVPILPKHIWKPRAAAADVPGYRVALGTSEALVTNNVPPVGSGPYQFATRSEREHVTLERFNDHFTTRDAVTLPGATPDRIRFLIDPRSASAIERVETNEADITSTALESYVVDDLLADAEAGELPEDVTVLESKSWLFYHLGFNTRKAPFSNPRFRRCVAQVLDKQWFVETVFDGHARPIAAPVTEEWTPDSLRWGGEDPETPFLGTDGEIDVAAAREAFEAAGFSFDSEGRLRVRR</sequence>